<sequence>MHWKLFATVADAAGERELTLDLGDEATVRDALDALFERHPELSDVVLDDEGDLREHMTLLCGETNPFLDGRGFDEPVGEDETLALFPPVSGVNDRSGRLRGRSRGRRRCRPARARRR</sequence>
<dbReference type="SUPFAM" id="SSF54285">
    <property type="entry name" value="MoaD/ThiS"/>
    <property type="match status" value="1"/>
</dbReference>
<dbReference type="PANTHER" id="PTHR38031">
    <property type="entry name" value="SULFUR CARRIER PROTEIN SLR0821-RELATED"/>
    <property type="match status" value="1"/>
</dbReference>
<evidence type="ECO:0000313" key="2">
    <source>
        <dbReference type="EMBL" id="RNJ25666.1"/>
    </source>
</evidence>
<dbReference type="InterPro" id="IPR003749">
    <property type="entry name" value="ThiS/MoaD-like"/>
</dbReference>
<dbReference type="InterPro" id="IPR016155">
    <property type="entry name" value="Mopterin_synth/thiamin_S_b"/>
</dbReference>
<gene>
    <name evidence="2" type="ORF">Nmn1133_02505</name>
</gene>
<reference evidence="2 3" key="1">
    <citation type="submission" date="2018-11" db="EMBL/GenBank/DDBJ databases">
        <title>Genome sequences of Natronomonas sp. CBA1133.</title>
        <authorList>
            <person name="Roh S.W."/>
            <person name="Cha I.-T."/>
        </authorList>
    </citation>
    <scope>NUCLEOTIDE SEQUENCE [LARGE SCALE GENOMIC DNA]</scope>
    <source>
        <strain evidence="2 3">CBA1133</strain>
    </source>
</reference>
<comment type="caution">
    <text evidence="2">The sequence shown here is derived from an EMBL/GenBank/DDBJ whole genome shotgun (WGS) entry which is preliminary data.</text>
</comment>
<dbReference type="AlphaFoldDB" id="A0AAJ4R6U5"/>
<dbReference type="PANTHER" id="PTHR38031:SF1">
    <property type="entry name" value="SULFUR CARRIER PROTEIN CYSO"/>
    <property type="match status" value="1"/>
</dbReference>
<dbReference type="RefSeq" id="WP_123123761.1">
    <property type="nucleotide sequence ID" value="NZ_RJJC01000001.1"/>
</dbReference>
<organism evidence="2 3">
    <name type="scientific">Halosegnis longus</name>
    <dbReference type="NCBI Taxonomy" id="2216012"/>
    <lineage>
        <taxon>Archaea</taxon>
        <taxon>Methanobacteriati</taxon>
        <taxon>Methanobacteriota</taxon>
        <taxon>Stenosarchaea group</taxon>
        <taxon>Halobacteria</taxon>
        <taxon>Halobacteriales</taxon>
        <taxon>Natronomonadaceae</taxon>
        <taxon>Halosegnis</taxon>
    </lineage>
</organism>
<dbReference type="Gene3D" id="3.10.20.30">
    <property type="match status" value="1"/>
</dbReference>
<proteinExistence type="predicted"/>
<dbReference type="InterPro" id="IPR012675">
    <property type="entry name" value="Beta-grasp_dom_sf"/>
</dbReference>
<dbReference type="InterPro" id="IPR052045">
    <property type="entry name" value="Sulfur_Carrier/Prot_Modifier"/>
</dbReference>
<protein>
    <submittedName>
        <fullName evidence="2">MoaD/ThiS family protein</fullName>
    </submittedName>
</protein>
<dbReference type="Pfam" id="PF02597">
    <property type="entry name" value="ThiS"/>
    <property type="match status" value="1"/>
</dbReference>
<dbReference type="EMBL" id="RJJC01000001">
    <property type="protein sequence ID" value="RNJ25666.1"/>
    <property type="molecule type" value="Genomic_DNA"/>
</dbReference>
<evidence type="ECO:0000313" key="3">
    <source>
        <dbReference type="Proteomes" id="UP000270581"/>
    </source>
</evidence>
<evidence type="ECO:0000256" key="1">
    <source>
        <dbReference type="SAM" id="MobiDB-lite"/>
    </source>
</evidence>
<dbReference type="NCBIfam" id="NF041918">
    <property type="entry name" value="SAMP1"/>
    <property type="match status" value="1"/>
</dbReference>
<feature type="compositionally biased region" description="Basic residues" evidence="1">
    <location>
        <begin position="98"/>
        <end position="117"/>
    </location>
</feature>
<dbReference type="InterPro" id="IPR054834">
    <property type="entry name" value="SAMP1_3"/>
</dbReference>
<accession>A0AAJ4R6U5</accession>
<feature type="region of interest" description="Disordered" evidence="1">
    <location>
        <begin position="86"/>
        <end position="117"/>
    </location>
</feature>
<name>A0AAJ4R6U5_9EURY</name>
<dbReference type="Proteomes" id="UP000270581">
    <property type="component" value="Unassembled WGS sequence"/>
</dbReference>
<keyword evidence="3" id="KW-1185">Reference proteome</keyword>